<dbReference type="EMBL" id="WJQS01000002">
    <property type="protein sequence ID" value="MRI84877.1"/>
    <property type="molecule type" value="Genomic_DNA"/>
</dbReference>
<evidence type="ECO:0000256" key="2">
    <source>
        <dbReference type="ARBA" id="ARBA00009130"/>
    </source>
</evidence>
<dbReference type="Gene3D" id="3.30.390.30">
    <property type="match status" value="1"/>
</dbReference>
<proteinExistence type="inferred from homology"/>
<keyword evidence="3" id="KW-0285">Flavoprotein</keyword>
<sequence>MNIVIIGGSFAGISCAMETRKLHPKANIYILEKQSTIGFIPSGLNLTLNEEIEDITQAYFVTESDVRRANIKLHLDSEVTAIKADEQKITYYDHVNQEHKIMAYDKLVLAMGSRQESSILHDWSHPQLVTTKELQNAANGYAKIDKAQHIAVIGGGQIGIEVTEALVNANKQVTLIEAETSLLSRYFDQDVVDSVQEAIEIVGVDILLDEKVMDISGKSLKVTTTKRTLNPDLVILGVNLSPQSHLVADLLPLNEDGTIVVNDYLETAITNIYAVGDLVQTPTFEEEQAFIALVNNAVRSGQIAAFNLFEPRVKHQQSLRLIGSRVFSQYITSVGQTEIEASQHYEVSTVNVETPYSITISDPVKLKLITDSKTGKILGAQIRSEQDILSMADTIAIAISNNLTDQELAFQDRLYYARFTSTQPIIYLAALRSFENRLRNTK</sequence>
<evidence type="ECO:0000256" key="5">
    <source>
        <dbReference type="ARBA" id="ARBA00023002"/>
    </source>
</evidence>
<organism evidence="10 12">
    <name type="scientific">Fundicoccus ignavus</name>
    <dbReference type="NCBI Taxonomy" id="2664442"/>
    <lineage>
        <taxon>Bacteria</taxon>
        <taxon>Bacillati</taxon>
        <taxon>Bacillota</taxon>
        <taxon>Bacilli</taxon>
        <taxon>Lactobacillales</taxon>
        <taxon>Aerococcaceae</taxon>
        <taxon>Fundicoccus</taxon>
    </lineage>
</organism>
<keyword evidence="4" id="KW-0274">FAD</keyword>
<dbReference type="Gene3D" id="3.50.50.60">
    <property type="entry name" value="FAD/NAD(P)-binding domain"/>
    <property type="match status" value="2"/>
</dbReference>
<evidence type="ECO:0000313" key="10">
    <source>
        <dbReference type="EMBL" id="MRI84877.1"/>
    </source>
</evidence>
<keyword evidence="7" id="KW-0676">Redox-active center</keyword>
<keyword evidence="5" id="KW-0560">Oxidoreductase</keyword>
<dbReference type="RefSeq" id="WP_153831594.1">
    <property type="nucleotide sequence ID" value="NZ_WJQS01000002.1"/>
</dbReference>
<dbReference type="AlphaFoldDB" id="A0A6I2GAT6"/>
<keyword evidence="12" id="KW-1185">Reference proteome</keyword>
<protein>
    <submittedName>
        <fullName evidence="10">SidA/IucD/PvdA family monooxygenase</fullName>
    </submittedName>
</protein>
<evidence type="ECO:0000256" key="1">
    <source>
        <dbReference type="ARBA" id="ARBA00001974"/>
    </source>
</evidence>
<comment type="caution">
    <text evidence="10">The sequence shown here is derived from an EMBL/GenBank/DDBJ whole genome shotgun (WGS) entry which is preliminary data.</text>
</comment>
<dbReference type="Pfam" id="PF07992">
    <property type="entry name" value="Pyr_redox_2"/>
    <property type="match status" value="1"/>
</dbReference>
<accession>A0A6I2GAT6</accession>
<dbReference type="EMBL" id="WJQT01000002">
    <property type="protein sequence ID" value="MRJ46495.1"/>
    <property type="molecule type" value="Genomic_DNA"/>
</dbReference>
<dbReference type="InterPro" id="IPR036188">
    <property type="entry name" value="FAD/NAD-bd_sf"/>
</dbReference>
<dbReference type="InterPro" id="IPR050260">
    <property type="entry name" value="FAD-bd_OxRdtase"/>
</dbReference>
<evidence type="ECO:0000256" key="7">
    <source>
        <dbReference type="ARBA" id="ARBA00023284"/>
    </source>
</evidence>
<feature type="domain" description="Pyridine nucleotide-disulphide oxidoreductase dimerisation" evidence="8">
    <location>
        <begin position="330"/>
        <end position="409"/>
    </location>
</feature>
<dbReference type="PRINTS" id="PR00368">
    <property type="entry name" value="FADPNR"/>
</dbReference>
<dbReference type="InterPro" id="IPR016156">
    <property type="entry name" value="FAD/NAD-linked_Rdtase_dimer_sf"/>
</dbReference>
<reference evidence="11 13" key="1">
    <citation type="submission" date="2019-11" db="EMBL/GenBank/DDBJ databases">
        <title>Characterisation of Fundicoccus ignavus gen. nov. sp. nov., a novel genus of the family Aerococcaceae from bulk tank milk.</title>
        <authorList>
            <person name="Siebert A."/>
            <person name="Huptas C."/>
            <person name="Wenning M."/>
            <person name="Scherer S."/>
            <person name="Doll E.V."/>
        </authorList>
    </citation>
    <scope>NUCLEOTIDE SEQUENCE [LARGE SCALE GENOMIC DNA]</scope>
    <source>
        <strain evidence="11 13">DSM 109652</strain>
    </source>
</reference>
<dbReference type="Proteomes" id="UP000430975">
    <property type="component" value="Unassembled WGS sequence"/>
</dbReference>
<evidence type="ECO:0000256" key="4">
    <source>
        <dbReference type="ARBA" id="ARBA00022827"/>
    </source>
</evidence>
<evidence type="ECO:0000256" key="3">
    <source>
        <dbReference type="ARBA" id="ARBA00022630"/>
    </source>
</evidence>
<keyword evidence="6" id="KW-0558">Oxidation</keyword>
<dbReference type="Proteomes" id="UP000440066">
    <property type="component" value="Unassembled WGS sequence"/>
</dbReference>
<evidence type="ECO:0000259" key="8">
    <source>
        <dbReference type="Pfam" id="PF02852"/>
    </source>
</evidence>
<evidence type="ECO:0000259" key="9">
    <source>
        <dbReference type="Pfam" id="PF07992"/>
    </source>
</evidence>
<evidence type="ECO:0000313" key="12">
    <source>
        <dbReference type="Proteomes" id="UP000430975"/>
    </source>
</evidence>
<dbReference type="GO" id="GO:0004497">
    <property type="term" value="F:monooxygenase activity"/>
    <property type="evidence" value="ECO:0007669"/>
    <property type="project" value="UniProtKB-KW"/>
</dbReference>
<keyword evidence="10" id="KW-0503">Monooxygenase</keyword>
<comment type="similarity">
    <text evidence="2">Belongs to the class-III pyridine nucleotide-disulfide oxidoreductase family.</text>
</comment>
<gene>
    <name evidence="11" type="ORF">GF867_02795</name>
    <name evidence="10" type="ORF">GIY09_03045</name>
</gene>
<dbReference type="PANTHER" id="PTHR43429:SF1">
    <property type="entry name" value="NAD(P)H SULFUR OXIDOREDUCTASE (COA-DEPENDENT)"/>
    <property type="match status" value="1"/>
</dbReference>
<comment type="cofactor">
    <cofactor evidence="1">
        <name>FAD</name>
        <dbReference type="ChEBI" id="CHEBI:57692"/>
    </cofactor>
</comment>
<dbReference type="Pfam" id="PF02852">
    <property type="entry name" value="Pyr_redox_dim"/>
    <property type="match status" value="1"/>
</dbReference>
<evidence type="ECO:0000313" key="11">
    <source>
        <dbReference type="EMBL" id="MRJ46495.1"/>
    </source>
</evidence>
<evidence type="ECO:0000256" key="6">
    <source>
        <dbReference type="ARBA" id="ARBA00023097"/>
    </source>
</evidence>
<reference evidence="10 12" key="2">
    <citation type="submission" date="2019-11" db="EMBL/GenBank/DDBJ databases">
        <title>Characterisation of Fundicoccus ignavus gen. nov. sp. nov., a novel genus of the family Aerococcaceae isolated from bulk tank milk.</title>
        <authorList>
            <person name="Siebert A."/>
            <person name="Huptas C."/>
            <person name="Wenning M."/>
            <person name="Scherer S."/>
            <person name="Doll E.V."/>
        </authorList>
    </citation>
    <scope>NUCLEOTIDE SEQUENCE [LARGE SCALE GENOMIC DNA]</scope>
    <source>
        <strain evidence="10 12">WS4759</strain>
    </source>
</reference>
<dbReference type="PANTHER" id="PTHR43429">
    <property type="entry name" value="PYRIDINE NUCLEOTIDE-DISULFIDE OXIDOREDUCTASE DOMAIN-CONTAINING"/>
    <property type="match status" value="1"/>
</dbReference>
<evidence type="ECO:0000313" key="13">
    <source>
        <dbReference type="Proteomes" id="UP000440066"/>
    </source>
</evidence>
<dbReference type="SUPFAM" id="SSF51905">
    <property type="entry name" value="FAD/NAD(P)-binding domain"/>
    <property type="match status" value="1"/>
</dbReference>
<dbReference type="SUPFAM" id="SSF55424">
    <property type="entry name" value="FAD/NAD-linked reductases, dimerisation (C-terminal) domain"/>
    <property type="match status" value="1"/>
</dbReference>
<dbReference type="PRINTS" id="PR00411">
    <property type="entry name" value="PNDRDTASEI"/>
</dbReference>
<feature type="domain" description="FAD/NAD(P)-binding" evidence="9">
    <location>
        <begin position="1"/>
        <end position="301"/>
    </location>
</feature>
<dbReference type="InterPro" id="IPR023753">
    <property type="entry name" value="FAD/NAD-binding_dom"/>
</dbReference>
<dbReference type="InterPro" id="IPR004099">
    <property type="entry name" value="Pyr_nucl-diS_OxRdtase_dimer"/>
</dbReference>
<name>A0A6I2GAT6_9LACT</name>